<protein>
    <recommendedName>
        <fullName evidence="1">Secretion system C-terminal sorting domain-containing protein</fullName>
    </recommendedName>
</protein>
<dbReference type="InterPro" id="IPR026444">
    <property type="entry name" value="Secre_tail"/>
</dbReference>
<dbReference type="EMBL" id="CADCTQ010000621">
    <property type="protein sequence ID" value="CAA9331050.1"/>
    <property type="molecule type" value="Genomic_DNA"/>
</dbReference>
<dbReference type="NCBIfam" id="TIGR04183">
    <property type="entry name" value="Por_Secre_tail"/>
    <property type="match status" value="1"/>
</dbReference>
<feature type="domain" description="Secretion system C-terminal sorting" evidence="1">
    <location>
        <begin position="69"/>
        <end position="148"/>
    </location>
</feature>
<dbReference type="Pfam" id="PF18962">
    <property type="entry name" value="Por_Secre_tail"/>
    <property type="match status" value="1"/>
</dbReference>
<accession>A0A6J4LFV8</accession>
<reference evidence="2" key="1">
    <citation type="submission" date="2020-02" db="EMBL/GenBank/DDBJ databases">
        <authorList>
            <person name="Meier V. D."/>
        </authorList>
    </citation>
    <scope>NUCLEOTIDE SEQUENCE</scope>
    <source>
        <strain evidence="2">AVDCRST_MAG56</strain>
    </source>
</reference>
<organism evidence="2">
    <name type="scientific">uncultured Cytophagales bacterium</name>
    <dbReference type="NCBI Taxonomy" id="158755"/>
    <lineage>
        <taxon>Bacteria</taxon>
        <taxon>Pseudomonadati</taxon>
        <taxon>Bacteroidota</taxon>
        <taxon>Sphingobacteriia</taxon>
        <taxon>Sphingobacteriales</taxon>
        <taxon>environmental samples</taxon>
    </lineage>
</organism>
<sequence length="152" mass="16827">MKKFILFLIVTTQLAGATIAWERDAALRQEPSQAPAATEFPKVATLLSADEPRSNELLFNNEHISVSSIYPNPASTSAAIRYRFTGGLRDAKIVLCNVLGNVVGEYRLSRETRDMTELHITTSSLASGVYFYTLSLDGRNVVTRKLIVRHPS</sequence>
<evidence type="ECO:0000313" key="2">
    <source>
        <dbReference type="EMBL" id="CAA9331050.1"/>
    </source>
</evidence>
<name>A0A6J4LFV8_9SPHI</name>
<gene>
    <name evidence="2" type="ORF">AVDCRST_MAG56-7797</name>
</gene>
<dbReference type="AlphaFoldDB" id="A0A6J4LFV8"/>
<proteinExistence type="predicted"/>
<evidence type="ECO:0000259" key="1">
    <source>
        <dbReference type="Pfam" id="PF18962"/>
    </source>
</evidence>